<proteinExistence type="predicted"/>
<accession>A0AAW2CJ24</accession>
<dbReference type="Proteomes" id="UP001459277">
    <property type="component" value="Unassembled WGS sequence"/>
</dbReference>
<evidence type="ECO:0000313" key="3">
    <source>
        <dbReference type="Proteomes" id="UP001459277"/>
    </source>
</evidence>
<dbReference type="EMBL" id="JAZDWU010000007">
    <property type="protein sequence ID" value="KAK9997518.1"/>
    <property type="molecule type" value="Genomic_DNA"/>
</dbReference>
<protein>
    <submittedName>
        <fullName evidence="2">Uncharacterized protein</fullName>
    </submittedName>
</protein>
<feature type="compositionally biased region" description="Polar residues" evidence="1">
    <location>
        <begin position="249"/>
        <end position="261"/>
    </location>
</feature>
<keyword evidence="3" id="KW-1185">Reference proteome</keyword>
<evidence type="ECO:0000313" key="2">
    <source>
        <dbReference type="EMBL" id="KAK9997518.1"/>
    </source>
</evidence>
<sequence length="279" mass="31388">MSDGPGVSLEAFQEHLRMRAASESQAGTSTSVPPSIPLDEVETVYSCAVGVPSKTNEQRLTSLRSWYQILDNLNPRLAIHGEWCCNPRFGKGVYEAYLLEGLKLPFNAFAKELLTRLGLGVCQYNPNAWRLVVSMQVLWREVFEVDCPLTVDEFLYCYKPLEINQSVGFYQFIARGKDCRLIKSLVTSDRNWKTEFFFISSFCHRGNKKAKHGSSKPEVVKSSLPILPTSQPSIQVHDVDSSVPIEVTPSKTTAPISSQPSPRIPMNPVKNEDLAWERF</sequence>
<gene>
    <name evidence="2" type="ORF">SO802_022204</name>
</gene>
<reference evidence="2 3" key="1">
    <citation type="submission" date="2024-01" db="EMBL/GenBank/DDBJ databases">
        <title>A telomere-to-telomere, gap-free genome of sweet tea (Lithocarpus litseifolius).</title>
        <authorList>
            <person name="Zhou J."/>
        </authorList>
    </citation>
    <scope>NUCLEOTIDE SEQUENCE [LARGE SCALE GENOMIC DNA]</scope>
    <source>
        <strain evidence="2">Zhou-2022a</strain>
        <tissue evidence="2">Leaf</tissue>
    </source>
</reference>
<feature type="region of interest" description="Disordered" evidence="1">
    <location>
        <begin position="248"/>
        <end position="272"/>
    </location>
</feature>
<name>A0AAW2CJ24_9ROSI</name>
<evidence type="ECO:0000256" key="1">
    <source>
        <dbReference type="SAM" id="MobiDB-lite"/>
    </source>
</evidence>
<comment type="caution">
    <text evidence="2">The sequence shown here is derived from an EMBL/GenBank/DDBJ whole genome shotgun (WGS) entry which is preliminary data.</text>
</comment>
<dbReference type="AlphaFoldDB" id="A0AAW2CJ24"/>
<organism evidence="2 3">
    <name type="scientific">Lithocarpus litseifolius</name>
    <dbReference type="NCBI Taxonomy" id="425828"/>
    <lineage>
        <taxon>Eukaryota</taxon>
        <taxon>Viridiplantae</taxon>
        <taxon>Streptophyta</taxon>
        <taxon>Embryophyta</taxon>
        <taxon>Tracheophyta</taxon>
        <taxon>Spermatophyta</taxon>
        <taxon>Magnoliopsida</taxon>
        <taxon>eudicotyledons</taxon>
        <taxon>Gunneridae</taxon>
        <taxon>Pentapetalae</taxon>
        <taxon>rosids</taxon>
        <taxon>fabids</taxon>
        <taxon>Fagales</taxon>
        <taxon>Fagaceae</taxon>
        <taxon>Lithocarpus</taxon>
    </lineage>
</organism>